<dbReference type="GeneID" id="70127934"/>
<dbReference type="EMBL" id="JAGPXC010000001">
    <property type="protein sequence ID" value="KAH6659115.1"/>
    <property type="molecule type" value="Genomic_DNA"/>
</dbReference>
<evidence type="ECO:0000256" key="1">
    <source>
        <dbReference type="SAM" id="MobiDB-lite"/>
    </source>
</evidence>
<evidence type="ECO:0000313" key="3">
    <source>
        <dbReference type="Proteomes" id="UP000758603"/>
    </source>
</evidence>
<dbReference type="RefSeq" id="XP_045963246.1">
    <property type="nucleotide sequence ID" value="XM_046099042.1"/>
</dbReference>
<comment type="caution">
    <text evidence="2">The sequence shown here is derived from an EMBL/GenBank/DDBJ whole genome shotgun (WGS) entry which is preliminary data.</text>
</comment>
<accession>A0A9P8UVU0</accession>
<dbReference type="Proteomes" id="UP000758603">
    <property type="component" value="Unassembled WGS sequence"/>
</dbReference>
<keyword evidence="3" id="KW-1185">Reference proteome</keyword>
<gene>
    <name evidence="2" type="ORF">BKA67DRAFT_529295</name>
</gene>
<protein>
    <submittedName>
        <fullName evidence="2">Uncharacterized protein</fullName>
    </submittedName>
</protein>
<proteinExistence type="predicted"/>
<name>A0A9P8UVU0_9PEZI</name>
<evidence type="ECO:0000313" key="2">
    <source>
        <dbReference type="EMBL" id="KAH6659115.1"/>
    </source>
</evidence>
<reference evidence="2" key="1">
    <citation type="journal article" date="2021" name="Nat. Commun.">
        <title>Genetic determinants of endophytism in the Arabidopsis root mycobiome.</title>
        <authorList>
            <person name="Mesny F."/>
            <person name="Miyauchi S."/>
            <person name="Thiergart T."/>
            <person name="Pickel B."/>
            <person name="Atanasova L."/>
            <person name="Karlsson M."/>
            <person name="Huettel B."/>
            <person name="Barry K.W."/>
            <person name="Haridas S."/>
            <person name="Chen C."/>
            <person name="Bauer D."/>
            <person name="Andreopoulos W."/>
            <person name="Pangilinan J."/>
            <person name="LaButti K."/>
            <person name="Riley R."/>
            <person name="Lipzen A."/>
            <person name="Clum A."/>
            <person name="Drula E."/>
            <person name="Henrissat B."/>
            <person name="Kohler A."/>
            <person name="Grigoriev I.V."/>
            <person name="Martin F.M."/>
            <person name="Hacquard S."/>
        </authorList>
    </citation>
    <scope>NUCLEOTIDE SEQUENCE</scope>
    <source>
        <strain evidence="2">MPI-SDFR-AT-0073</strain>
    </source>
</reference>
<feature type="region of interest" description="Disordered" evidence="1">
    <location>
        <begin position="420"/>
        <end position="440"/>
    </location>
</feature>
<dbReference type="AlphaFoldDB" id="A0A9P8UVU0"/>
<organism evidence="2 3">
    <name type="scientific">Truncatella angustata</name>
    <dbReference type="NCBI Taxonomy" id="152316"/>
    <lineage>
        <taxon>Eukaryota</taxon>
        <taxon>Fungi</taxon>
        <taxon>Dikarya</taxon>
        <taxon>Ascomycota</taxon>
        <taxon>Pezizomycotina</taxon>
        <taxon>Sordariomycetes</taxon>
        <taxon>Xylariomycetidae</taxon>
        <taxon>Amphisphaeriales</taxon>
        <taxon>Sporocadaceae</taxon>
        <taxon>Truncatella</taxon>
    </lineage>
</organism>
<sequence>MSIPKLARALGEELATFGGRQQDGVPLLLPLYPVGWDDPRNNPYHQDYNYNYDATWHSLLHSFTIREAALSDVEKRHIALWRLFHWLRKYCDPNTARCDRCAIKLLDGPYGGVSLEERDRNPDKYWPLYRRVFSAMRYCDTGGDGTCQCCTEEGRDCTVMGLSAESWAVKEHVRGRDYWWYEGVGKVACVACISAKQDINCDIWRDNGCTACRYSGLFCAIRGHRPGSYDERISRRDGYETNISELKPEVHDSGRDLHYLLQIATGQTEGPGEPPNHMIPKRTAVLLSLLDGITMRQATFATLDEARDGLVTSGVILSRFALGLDDTFIRMVAHRTCKASVRRVLKTATNWAFYNKDSPWQSTWQDHVAGFFPTPSQMIKPYDNYIKMCSGNENNNQATGNEFQNDSDTHMATESQIMLKSGNESQNDNDMHMTTGSPGD</sequence>